<accession>A0A9X3NDS5</accession>
<evidence type="ECO:0000313" key="3">
    <source>
        <dbReference type="EMBL" id="MDA0183060.1"/>
    </source>
</evidence>
<comment type="caution">
    <text evidence="3">The sequence shown here is derived from an EMBL/GenBank/DDBJ whole genome shotgun (WGS) entry which is preliminary data.</text>
</comment>
<dbReference type="InterPro" id="IPR000160">
    <property type="entry name" value="GGDEF_dom"/>
</dbReference>
<dbReference type="AlphaFoldDB" id="A0A9X3NDS5"/>
<dbReference type="InterPro" id="IPR043128">
    <property type="entry name" value="Rev_trsase/Diguanyl_cyclase"/>
</dbReference>
<dbReference type="PANTHER" id="PTHR44757:SF2">
    <property type="entry name" value="BIOFILM ARCHITECTURE MAINTENANCE PROTEIN MBAA"/>
    <property type="match status" value="1"/>
</dbReference>
<dbReference type="RefSeq" id="WP_270027444.1">
    <property type="nucleotide sequence ID" value="NZ_JAPDDP010000046.1"/>
</dbReference>
<gene>
    <name evidence="3" type="ORF">OJ997_22315</name>
</gene>
<dbReference type="InterPro" id="IPR052155">
    <property type="entry name" value="Biofilm_reg_signaling"/>
</dbReference>
<dbReference type="InterPro" id="IPR029787">
    <property type="entry name" value="Nucleotide_cyclase"/>
</dbReference>
<dbReference type="EMBL" id="JAPDDP010000046">
    <property type="protein sequence ID" value="MDA0183060.1"/>
    <property type="molecule type" value="Genomic_DNA"/>
</dbReference>
<dbReference type="SUPFAM" id="SSF55785">
    <property type="entry name" value="PYP-like sensor domain (PAS domain)"/>
    <property type="match status" value="1"/>
</dbReference>
<evidence type="ECO:0000259" key="2">
    <source>
        <dbReference type="PROSITE" id="PS50887"/>
    </source>
</evidence>
<feature type="domain" description="GGDEF" evidence="2">
    <location>
        <begin position="191"/>
        <end position="315"/>
    </location>
</feature>
<organism evidence="3 4">
    <name type="scientific">Solirubrobacter phytolaccae</name>
    <dbReference type="NCBI Taxonomy" id="1404360"/>
    <lineage>
        <taxon>Bacteria</taxon>
        <taxon>Bacillati</taxon>
        <taxon>Actinomycetota</taxon>
        <taxon>Thermoleophilia</taxon>
        <taxon>Solirubrobacterales</taxon>
        <taxon>Solirubrobacteraceae</taxon>
        <taxon>Solirubrobacter</taxon>
    </lineage>
</organism>
<dbReference type="CDD" id="cd01949">
    <property type="entry name" value="GGDEF"/>
    <property type="match status" value="1"/>
</dbReference>
<dbReference type="PROSITE" id="PS50887">
    <property type="entry name" value="GGDEF"/>
    <property type="match status" value="1"/>
</dbReference>
<evidence type="ECO:0000256" key="1">
    <source>
        <dbReference type="SAM" id="MobiDB-lite"/>
    </source>
</evidence>
<evidence type="ECO:0000313" key="4">
    <source>
        <dbReference type="Proteomes" id="UP001147653"/>
    </source>
</evidence>
<dbReference type="SUPFAM" id="SSF55073">
    <property type="entry name" value="Nucleotide cyclase"/>
    <property type="match status" value="1"/>
</dbReference>
<protein>
    <submittedName>
        <fullName evidence="3">Sensor domain-containing diguanylate cyclase</fullName>
    </submittedName>
</protein>
<dbReference type="Pfam" id="PF00990">
    <property type="entry name" value="GGDEF"/>
    <property type="match status" value="1"/>
</dbReference>
<dbReference type="SMART" id="SM00267">
    <property type="entry name" value="GGDEF"/>
    <property type="match status" value="1"/>
</dbReference>
<dbReference type="Gene3D" id="3.30.450.20">
    <property type="entry name" value="PAS domain"/>
    <property type="match status" value="1"/>
</dbReference>
<dbReference type="Proteomes" id="UP001147653">
    <property type="component" value="Unassembled WGS sequence"/>
</dbReference>
<dbReference type="Gene3D" id="3.30.70.270">
    <property type="match status" value="1"/>
</dbReference>
<dbReference type="PANTHER" id="PTHR44757">
    <property type="entry name" value="DIGUANYLATE CYCLASE DGCP"/>
    <property type="match status" value="1"/>
</dbReference>
<dbReference type="InterPro" id="IPR035965">
    <property type="entry name" value="PAS-like_dom_sf"/>
</dbReference>
<dbReference type="InterPro" id="IPR000014">
    <property type="entry name" value="PAS"/>
</dbReference>
<sequence>MGRILSRREVITTVILLAAALSYWSPLGLAAPLVVIPLVAALWFFARERRIRAEQVATLRVILQHASDLILIVERDGRLRRVLGASATLLGDAESGGRLIDHVHEDDVPAVLRYLDAGTGEAEFRLRHADGSVRHVHAVAADLTRDERVRGLVLTVRDDESRQALRHRAWHDPLTGLANRALFDERLTETGEPAVLFIDLDAFKPINDRLGHAAGDEVLRIVARRLQTCVRATDTVARLGGDEFALLVEAGSELEVAARVEEAFADPFAVGGELLVVTASVGVAAGGEDVLAAADRAMYAVKRQHARDDRLPAAGLGDSDGRGPGTR</sequence>
<keyword evidence="4" id="KW-1185">Reference proteome</keyword>
<dbReference type="CDD" id="cd00130">
    <property type="entry name" value="PAS"/>
    <property type="match status" value="1"/>
</dbReference>
<proteinExistence type="predicted"/>
<reference evidence="3" key="1">
    <citation type="submission" date="2022-10" db="EMBL/GenBank/DDBJ databases">
        <title>The WGS of Solirubrobacter phytolaccae KCTC 29190.</title>
        <authorList>
            <person name="Jiang Z."/>
        </authorList>
    </citation>
    <scope>NUCLEOTIDE SEQUENCE</scope>
    <source>
        <strain evidence="3">KCTC 29190</strain>
    </source>
</reference>
<name>A0A9X3NDS5_9ACTN</name>
<dbReference type="NCBIfam" id="TIGR00254">
    <property type="entry name" value="GGDEF"/>
    <property type="match status" value="1"/>
</dbReference>
<feature type="region of interest" description="Disordered" evidence="1">
    <location>
        <begin position="304"/>
        <end position="327"/>
    </location>
</feature>